<dbReference type="EMBL" id="CAJQZP010000288">
    <property type="protein sequence ID" value="CAG4953497.1"/>
    <property type="molecule type" value="Genomic_DNA"/>
</dbReference>
<gene>
    <name evidence="1" type="ORF">PAPOLLO_LOCUS4862</name>
</gene>
<protein>
    <submittedName>
        <fullName evidence="1">(apollo) hypothetical protein</fullName>
    </submittedName>
</protein>
<dbReference type="AlphaFoldDB" id="A0A8S3WCS6"/>
<dbReference type="GO" id="GO:0007508">
    <property type="term" value="P:larval heart development"/>
    <property type="evidence" value="ECO:0007669"/>
    <property type="project" value="TreeGrafter"/>
</dbReference>
<proteinExistence type="predicted"/>
<dbReference type="PANTHER" id="PTHR33395:SF22">
    <property type="entry name" value="REVERSE TRANSCRIPTASE DOMAIN-CONTAINING PROTEIN"/>
    <property type="match status" value="1"/>
</dbReference>
<keyword evidence="2" id="KW-1185">Reference proteome</keyword>
<reference evidence="1" key="1">
    <citation type="submission" date="2021-04" db="EMBL/GenBank/DDBJ databases">
        <authorList>
            <person name="Tunstrom K."/>
        </authorList>
    </citation>
    <scope>NUCLEOTIDE SEQUENCE</scope>
</reference>
<dbReference type="GO" id="GO:0031012">
    <property type="term" value="C:extracellular matrix"/>
    <property type="evidence" value="ECO:0007669"/>
    <property type="project" value="TreeGrafter"/>
</dbReference>
<organism evidence="1 2">
    <name type="scientific">Parnassius apollo</name>
    <name type="common">Apollo butterfly</name>
    <name type="synonym">Papilio apollo</name>
    <dbReference type="NCBI Taxonomy" id="110799"/>
    <lineage>
        <taxon>Eukaryota</taxon>
        <taxon>Metazoa</taxon>
        <taxon>Ecdysozoa</taxon>
        <taxon>Arthropoda</taxon>
        <taxon>Hexapoda</taxon>
        <taxon>Insecta</taxon>
        <taxon>Pterygota</taxon>
        <taxon>Neoptera</taxon>
        <taxon>Endopterygota</taxon>
        <taxon>Lepidoptera</taxon>
        <taxon>Glossata</taxon>
        <taxon>Ditrysia</taxon>
        <taxon>Papilionoidea</taxon>
        <taxon>Papilionidae</taxon>
        <taxon>Parnassiinae</taxon>
        <taxon>Parnassini</taxon>
        <taxon>Parnassius</taxon>
        <taxon>Parnassius</taxon>
    </lineage>
</organism>
<dbReference type="PANTHER" id="PTHR33395">
    <property type="entry name" value="TRANSCRIPTASE, PUTATIVE-RELATED-RELATED"/>
    <property type="match status" value="1"/>
</dbReference>
<comment type="caution">
    <text evidence="1">The sequence shown here is derived from an EMBL/GenBank/DDBJ whole genome shotgun (WGS) entry which is preliminary data.</text>
</comment>
<name>A0A8S3WCS6_PARAO</name>
<dbReference type="Proteomes" id="UP000691718">
    <property type="component" value="Unassembled WGS sequence"/>
</dbReference>
<accession>A0A8S3WCS6</accession>
<evidence type="ECO:0000313" key="1">
    <source>
        <dbReference type="EMBL" id="CAG4953497.1"/>
    </source>
</evidence>
<evidence type="ECO:0000313" key="2">
    <source>
        <dbReference type="Proteomes" id="UP000691718"/>
    </source>
</evidence>
<dbReference type="OrthoDB" id="426210at2759"/>
<dbReference type="GO" id="GO:0061343">
    <property type="term" value="P:cell adhesion involved in heart morphogenesis"/>
    <property type="evidence" value="ECO:0007669"/>
    <property type="project" value="TreeGrafter"/>
</dbReference>
<sequence>MNTLDLIFSSFPIKVQKSEFVLVIEDVYHPALYMSATDVLVPSRRPSFRTKYQFQRADYRSMNDLLLKQDWAFITRETSLDRVTDKFYSMINELIEKFVPKIRCGGNYSFPIWYSRALINLIKEKSKLHSSWKKHKNQIDYADFSELRKRQKILEQQCYKLYLTRTQENIKHNPKAIWSYVKSKRKNHSDYPQEMTYGDTK</sequence>